<sequence length="66" mass="7394">AKTLKDTCGNDVVNEKICGNWFSPSHFKKDDFNVSRDEPRAGCSKNSILGNWKLALMKIQPALLEN</sequence>
<reference evidence="1 2" key="1">
    <citation type="submission" date="2019-07" db="EMBL/GenBank/DDBJ databases">
        <authorList>
            <person name="Jastrzebski P J."/>
            <person name="Paukszto L."/>
            <person name="Jastrzebski P J."/>
        </authorList>
    </citation>
    <scope>NUCLEOTIDE SEQUENCE [LARGE SCALE GENOMIC DNA]</scope>
    <source>
        <strain evidence="1 2">WMS-il1</strain>
    </source>
</reference>
<protein>
    <submittedName>
        <fullName evidence="1">Uncharacterized protein</fullName>
    </submittedName>
</protein>
<accession>A0A564YBN4</accession>
<name>A0A564YBN4_HYMDI</name>
<dbReference type="Proteomes" id="UP000321570">
    <property type="component" value="Unassembled WGS sequence"/>
</dbReference>
<proteinExistence type="predicted"/>
<gene>
    <name evidence="1" type="ORF">WMSIL1_LOCUS4890</name>
</gene>
<keyword evidence="2" id="KW-1185">Reference proteome</keyword>
<evidence type="ECO:0000313" key="2">
    <source>
        <dbReference type="Proteomes" id="UP000321570"/>
    </source>
</evidence>
<feature type="non-terminal residue" evidence="1">
    <location>
        <position position="1"/>
    </location>
</feature>
<organism evidence="1 2">
    <name type="scientific">Hymenolepis diminuta</name>
    <name type="common">Rat tapeworm</name>
    <dbReference type="NCBI Taxonomy" id="6216"/>
    <lineage>
        <taxon>Eukaryota</taxon>
        <taxon>Metazoa</taxon>
        <taxon>Spiralia</taxon>
        <taxon>Lophotrochozoa</taxon>
        <taxon>Platyhelminthes</taxon>
        <taxon>Cestoda</taxon>
        <taxon>Eucestoda</taxon>
        <taxon>Cyclophyllidea</taxon>
        <taxon>Hymenolepididae</taxon>
        <taxon>Hymenolepis</taxon>
    </lineage>
</organism>
<dbReference type="AlphaFoldDB" id="A0A564YBN4"/>
<evidence type="ECO:0000313" key="1">
    <source>
        <dbReference type="EMBL" id="VUZ44681.1"/>
    </source>
</evidence>
<dbReference type="EMBL" id="CABIJS010000144">
    <property type="protein sequence ID" value="VUZ44681.1"/>
    <property type="molecule type" value="Genomic_DNA"/>
</dbReference>